<dbReference type="InterPro" id="IPR001647">
    <property type="entry name" value="HTH_TetR"/>
</dbReference>
<dbReference type="AlphaFoldDB" id="A0A9D2LFQ1"/>
<evidence type="ECO:0000313" key="5">
    <source>
        <dbReference type="Proteomes" id="UP000823823"/>
    </source>
</evidence>
<dbReference type="GO" id="GO:0003677">
    <property type="term" value="F:DNA binding"/>
    <property type="evidence" value="ECO:0007669"/>
    <property type="project" value="UniProtKB-UniRule"/>
</dbReference>
<dbReference type="SUPFAM" id="SSF48498">
    <property type="entry name" value="Tetracyclin repressor-like, C-terminal domain"/>
    <property type="match status" value="1"/>
</dbReference>
<sequence length="195" mass="20917">MLDAAEAHLGADGTLTLDSAARAAGVSKPGLMYHFATKEALLNAILDRMIFRYEAGLLASVGGVPDSGGMPLRGNTDPVDDGLRADAADFSQVPLGNRHLAYLQWSCQAPLSPADLVIFADPHLRVSLTARWQQQLDSWLPIAGDLPRDRQDRLLAVRLMGDGVWFNRASGMLEVDSSRAAALRLLAEGILEGEA</sequence>
<feature type="domain" description="HTH tetR-type" evidence="3">
    <location>
        <begin position="1"/>
        <end position="53"/>
    </location>
</feature>
<dbReference type="PRINTS" id="PR00455">
    <property type="entry name" value="HTHTETR"/>
</dbReference>
<reference evidence="4" key="1">
    <citation type="journal article" date="2021" name="PeerJ">
        <title>Extensive microbial diversity within the chicken gut microbiome revealed by metagenomics and culture.</title>
        <authorList>
            <person name="Gilroy R."/>
            <person name="Ravi A."/>
            <person name="Getino M."/>
            <person name="Pursley I."/>
            <person name="Horton D.L."/>
            <person name="Alikhan N.F."/>
            <person name="Baker D."/>
            <person name="Gharbi K."/>
            <person name="Hall N."/>
            <person name="Watson M."/>
            <person name="Adriaenssens E.M."/>
            <person name="Foster-Nyarko E."/>
            <person name="Jarju S."/>
            <person name="Secka A."/>
            <person name="Antonio M."/>
            <person name="Oren A."/>
            <person name="Chaudhuri R.R."/>
            <person name="La Ragione R."/>
            <person name="Hildebrand F."/>
            <person name="Pallen M.J."/>
        </authorList>
    </citation>
    <scope>NUCLEOTIDE SEQUENCE</scope>
    <source>
        <strain evidence="4">ChiHjej13B12-24818</strain>
    </source>
</reference>
<dbReference type="Pfam" id="PF17937">
    <property type="entry name" value="TetR_C_28"/>
    <property type="match status" value="1"/>
</dbReference>
<comment type="caution">
    <text evidence="4">The sequence shown here is derived from an EMBL/GenBank/DDBJ whole genome shotgun (WGS) entry which is preliminary data.</text>
</comment>
<name>A0A9D2LFQ1_9MICO</name>
<protein>
    <submittedName>
        <fullName evidence="4">TetR/AcrR family transcriptional regulator</fullName>
    </submittedName>
</protein>
<accession>A0A9D2LFQ1</accession>
<dbReference type="SUPFAM" id="SSF46689">
    <property type="entry name" value="Homeodomain-like"/>
    <property type="match status" value="1"/>
</dbReference>
<dbReference type="EMBL" id="DWZH01000112">
    <property type="protein sequence ID" value="HJB11729.1"/>
    <property type="molecule type" value="Genomic_DNA"/>
</dbReference>
<dbReference type="InterPro" id="IPR009057">
    <property type="entry name" value="Homeodomain-like_sf"/>
</dbReference>
<gene>
    <name evidence="4" type="ORF">H9786_14615</name>
</gene>
<evidence type="ECO:0000259" key="3">
    <source>
        <dbReference type="PROSITE" id="PS50977"/>
    </source>
</evidence>
<dbReference type="InterPro" id="IPR036271">
    <property type="entry name" value="Tet_transcr_reg_TetR-rel_C_sf"/>
</dbReference>
<evidence type="ECO:0000256" key="1">
    <source>
        <dbReference type="ARBA" id="ARBA00023125"/>
    </source>
</evidence>
<dbReference type="Proteomes" id="UP000823823">
    <property type="component" value="Unassembled WGS sequence"/>
</dbReference>
<reference evidence="4" key="2">
    <citation type="submission" date="2021-04" db="EMBL/GenBank/DDBJ databases">
        <authorList>
            <person name="Gilroy R."/>
        </authorList>
    </citation>
    <scope>NUCLEOTIDE SEQUENCE</scope>
    <source>
        <strain evidence="4">ChiHjej13B12-24818</strain>
    </source>
</reference>
<dbReference type="PROSITE" id="PS50977">
    <property type="entry name" value="HTH_TETR_2"/>
    <property type="match status" value="1"/>
</dbReference>
<evidence type="ECO:0000256" key="2">
    <source>
        <dbReference type="PROSITE-ProRule" id="PRU00335"/>
    </source>
</evidence>
<dbReference type="Pfam" id="PF00440">
    <property type="entry name" value="TetR_N"/>
    <property type="match status" value="1"/>
</dbReference>
<dbReference type="InterPro" id="IPR041479">
    <property type="entry name" value="TetR_CgmR_C"/>
</dbReference>
<feature type="DNA-binding region" description="H-T-H motif" evidence="2">
    <location>
        <begin position="16"/>
        <end position="35"/>
    </location>
</feature>
<organism evidence="4 5">
    <name type="scientific">Candidatus Brachybacterium merdavium</name>
    <dbReference type="NCBI Taxonomy" id="2838513"/>
    <lineage>
        <taxon>Bacteria</taxon>
        <taxon>Bacillati</taxon>
        <taxon>Actinomycetota</taxon>
        <taxon>Actinomycetes</taxon>
        <taxon>Micrococcales</taxon>
        <taxon>Dermabacteraceae</taxon>
        <taxon>Brachybacterium</taxon>
    </lineage>
</organism>
<proteinExistence type="predicted"/>
<dbReference type="Gene3D" id="1.10.357.10">
    <property type="entry name" value="Tetracycline Repressor, domain 2"/>
    <property type="match status" value="1"/>
</dbReference>
<evidence type="ECO:0000313" key="4">
    <source>
        <dbReference type="EMBL" id="HJB11729.1"/>
    </source>
</evidence>
<keyword evidence="1 2" id="KW-0238">DNA-binding</keyword>